<gene>
    <name evidence="1" type="ORF">C8F04DRAFT_1078096</name>
</gene>
<evidence type="ECO:0000313" key="1">
    <source>
        <dbReference type="EMBL" id="KAJ7042040.1"/>
    </source>
</evidence>
<keyword evidence="2" id="KW-1185">Reference proteome</keyword>
<comment type="caution">
    <text evidence="1">The sequence shown here is derived from an EMBL/GenBank/DDBJ whole genome shotgun (WGS) entry which is preliminary data.</text>
</comment>
<proteinExistence type="predicted"/>
<reference evidence="1" key="1">
    <citation type="submission" date="2023-03" db="EMBL/GenBank/DDBJ databases">
        <title>Massive genome expansion in bonnet fungi (Mycena s.s.) driven by repeated elements and novel gene families across ecological guilds.</title>
        <authorList>
            <consortium name="Lawrence Berkeley National Laboratory"/>
            <person name="Harder C.B."/>
            <person name="Miyauchi S."/>
            <person name="Viragh M."/>
            <person name="Kuo A."/>
            <person name="Thoen E."/>
            <person name="Andreopoulos B."/>
            <person name="Lu D."/>
            <person name="Skrede I."/>
            <person name="Drula E."/>
            <person name="Henrissat B."/>
            <person name="Morin E."/>
            <person name="Kohler A."/>
            <person name="Barry K."/>
            <person name="LaButti K."/>
            <person name="Morin E."/>
            <person name="Salamov A."/>
            <person name="Lipzen A."/>
            <person name="Mereny Z."/>
            <person name="Hegedus B."/>
            <person name="Baldrian P."/>
            <person name="Stursova M."/>
            <person name="Weitz H."/>
            <person name="Taylor A."/>
            <person name="Grigoriev I.V."/>
            <person name="Nagy L.G."/>
            <person name="Martin F."/>
            <person name="Kauserud H."/>
        </authorList>
    </citation>
    <scope>NUCLEOTIDE SEQUENCE</scope>
    <source>
        <strain evidence="1">CBHHK200</strain>
    </source>
</reference>
<dbReference type="EMBL" id="JARJCM010000014">
    <property type="protein sequence ID" value="KAJ7042040.1"/>
    <property type="molecule type" value="Genomic_DNA"/>
</dbReference>
<dbReference type="Proteomes" id="UP001218188">
    <property type="component" value="Unassembled WGS sequence"/>
</dbReference>
<evidence type="ECO:0000313" key="2">
    <source>
        <dbReference type="Proteomes" id="UP001218188"/>
    </source>
</evidence>
<sequence>MSQSAASSKTLSTRHSFSSDVDSNTMPYELIDFILGHTIGQIIHDTIEITQYHDSIAKSLRSCWNSIGNLAGVSATFRAITLKLVVLAFRIPLPCESKSMFPEACEELRSLLLFKAATCAGAVMDPLVWEAPLLRAYGHYLRAKFVPQWAAHSSVVSLHGRRSEIQRALGLCNGTLEGLSHSLVNALHEQLQEGGGLFFFVFAFH</sequence>
<organism evidence="1 2">
    <name type="scientific">Mycena alexandri</name>
    <dbReference type="NCBI Taxonomy" id="1745969"/>
    <lineage>
        <taxon>Eukaryota</taxon>
        <taxon>Fungi</taxon>
        <taxon>Dikarya</taxon>
        <taxon>Basidiomycota</taxon>
        <taxon>Agaricomycotina</taxon>
        <taxon>Agaricomycetes</taxon>
        <taxon>Agaricomycetidae</taxon>
        <taxon>Agaricales</taxon>
        <taxon>Marasmiineae</taxon>
        <taxon>Mycenaceae</taxon>
        <taxon>Mycena</taxon>
    </lineage>
</organism>
<dbReference type="AlphaFoldDB" id="A0AAD6TBP1"/>
<protein>
    <submittedName>
        <fullName evidence="1">Uncharacterized protein</fullName>
    </submittedName>
</protein>
<name>A0AAD6TBP1_9AGAR</name>
<accession>A0AAD6TBP1</accession>